<proteinExistence type="predicted"/>
<reference evidence="1" key="1">
    <citation type="journal article" date="2019" name="Sci. Rep.">
        <title>Draft genome of Tanacetum cinerariifolium, the natural source of mosquito coil.</title>
        <authorList>
            <person name="Yamashiro T."/>
            <person name="Shiraishi A."/>
            <person name="Satake H."/>
            <person name="Nakayama K."/>
        </authorList>
    </citation>
    <scope>NUCLEOTIDE SEQUENCE</scope>
</reference>
<accession>A0A6L2ML42</accession>
<sequence>MPYRIYEKLGRDQVKPVTHIITMVDHSKAESMGILKDVLCQVGVTTILAKFLLLDILVERCAEEIKAMLEIKVYEMGGEDKIFSSEAWRRTIDINETIYVELFHKFYFTYEFDKVVTDEELMNKKLMKFRLAGHGHSLTLLEFSRRLGLYISHETRDRGFKVYFHGGLRNKDHFNANEYWLSISSEEICLGVQPQPLGVPFLGCYKR</sequence>
<organism evidence="1">
    <name type="scientific">Tanacetum cinerariifolium</name>
    <name type="common">Dalmatian daisy</name>
    <name type="synonym">Chrysanthemum cinerariifolium</name>
    <dbReference type="NCBI Taxonomy" id="118510"/>
    <lineage>
        <taxon>Eukaryota</taxon>
        <taxon>Viridiplantae</taxon>
        <taxon>Streptophyta</taxon>
        <taxon>Embryophyta</taxon>
        <taxon>Tracheophyta</taxon>
        <taxon>Spermatophyta</taxon>
        <taxon>Magnoliopsida</taxon>
        <taxon>eudicotyledons</taxon>
        <taxon>Gunneridae</taxon>
        <taxon>Pentapetalae</taxon>
        <taxon>asterids</taxon>
        <taxon>campanulids</taxon>
        <taxon>Asterales</taxon>
        <taxon>Asteraceae</taxon>
        <taxon>Asteroideae</taxon>
        <taxon>Anthemideae</taxon>
        <taxon>Anthemidinae</taxon>
        <taxon>Tanacetum</taxon>
    </lineage>
</organism>
<dbReference type="EMBL" id="BKCJ010006938">
    <property type="protein sequence ID" value="GEU74708.1"/>
    <property type="molecule type" value="Genomic_DNA"/>
</dbReference>
<comment type="caution">
    <text evidence="1">The sequence shown here is derived from an EMBL/GenBank/DDBJ whole genome shotgun (WGS) entry which is preliminary data.</text>
</comment>
<evidence type="ECO:0000313" key="1">
    <source>
        <dbReference type="EMBL" id="GEU74708.1"/>
    </source>
</evidence>
<protein>
    <submittedName>
        <fullName evidence="1">Uncharacterized protein</fullName>
    </submittedName>
</protein>
<name>A0A6L2ML42_TANCI</name>
<dbReference type="AlphaFoldDB" id="A0A6L2ML42"/>
<gene>
    <name evidence="1" type="ORF">Tci_046686</name>
</gene>